<keyword evidence="7 11" id="KW-0472">Membrane</keyword>
<keyword evidence="4" id="KW-0145">Chemotaxis</keyword>
<evidence type="ECO:0000313" key="14">
    <source>
        <dbReference type="EMBL" id="TYA11838.1"/>
    </source>
</evidence>
<comment type="subcellular location">
    <subcellularLocation>
        <location evidence="1">Cell membrane</location>
        <topology evidence="1">Multi-pass membrane protein</topology>
    </subcellularLocation>
</comment>
<dbReference type="AlphaFoldDB" id="A0A5D0CQ17"/>
<evidence type="ECO:0000256" key="1">
    <source>
        <dbReference type="ARBA" id="ARBA00004651"/>
    </source>
</evidence>
<accession>A0A5D0CQ17</accession>
<feature type="transmembrane region" description="Helical" evidence="11">
    <location>
        <begin position="283"/>
        <end position="306"/>
    </location>
</feature>
<dbReference type="InterPro" id="IPR029151">
    <property type="entry name" value="Sensor-like_sf"/>
</dbReference>
<evidence type="ECO:0000259" key="12">
    <source>
        <dbReference type="PROSITE" id="PS50111"/>
    </source>
</evidence>
<dbReference type="PANTHER" id="PTHR32089">
    <property type="entry name" value="METHYL-ACCEPTING CHEMOTAXIS PROTEIN MCPB"/>
    <property type="match status" value="1"/>
</dbReference>
<dbReference type="Pfam" id="PF02743">
    <property type="entry name" value="dCache_1"/>
    <property type="match status" value="1"/>
</dbReference>
<keyword evidence="8 10" id="KW-0807">Transducer</keyword>
<dbReference type="InterPro" id="IPR003660">
    <property type="entry name" value="HAMP_dom"/>
</dbReference>
<feature type="domain" description="HAMP" evidence="13">
    <location>
        <begin position="307"/>
        <end position="359"/>
    </location>
</feature>
<keyword evidence="15" id="KW-1185">Reference proteome</keyword>
<protein>
    <submittedName>
        <fullName evidence="14">Methyl-accepting chemotaxis protein</fullName>
    </submittedName>
</protein>
<proteinExistence type="inferred from homology"/>
<dbReference type="GO" id="GO:0007165">
    <property type="term" value="P:signal transduction"/>
    <property type="evidence" value="ECO:0007669"/>
    <property type="project" value="UniProtKB-KW"/>
</dbReference>
<evidence type="ECO:0000256" key="6">
    <source>
        <dbReference type="ARBA" id="ARBA00022989"/>
    </source>
</evidence>
<keyword evidence="2" id="KW-1003">Cell membrane</keyword>
<comment type="caution">
    <text evidence="14">The sequence shown here is derived from an EMBL/GenBank/DDBJ whole genome shotgun (WGS) entry which is preliminary data.</text>
</comment>
<dbReference type="PROSITE" id="PS50885">
    <property type="entry name" value="HAMP"/>
    <property type="match status" value="1"/>
</dbReference>
<evidence type="ECO:0000256" key="4">
    <source>
        <dbReference type="ARBA" id="ARBA00022500"/>
    </source>
</evidence>
<evidence type="ECO:0000256" key="7">
    <source>
        <dbReference type="ARBA" id="ARBA00023136"/>
    </source>
</evidence>
<dbReference type="OrthoDB" id="243053at2"/>
<evidence type="ECO:0000256" key="9">
    <source>
        <dbReference type="ARBA" id="ARBA00029447"/>
    </source>
</evidence>
<evidence type="ECO:0000256" key="3">
    <source>
        <dbReference type="ARBA" id="ARBA00022481"/>
    </source>
</evidence>
<keyword evidence="5 11" id="KW-0812">Transmembrane</keyword>
<reference evidence="14 15" key="1">
    <citation type="submission" date="2019-08" db="EMBL/GenBank/DDBJ databases">
        <title>Genome sequencing of Paenibacillus faecis DSM 23593(T).</title>
        <authorList>
            <person name="Kook J.-K."/>
            <person name="Park S.-N."/>
            <person name="Lim Y.K."/>
        </authorList>
    </citation>
    <scope>NUCLEOTIDE SEQUENCE [LARGE SCALE GENOMIC DNA]</scope>
    <source>
        <strain evidence="14 15">DSM 23593</strain>
    </source>
</reference>
<dbReference type="Proteomes" id="UP000325218">
    <property type="component" value="Unassembled WGS sequence"/>
</dbReference>
<dbReference type="GO" id="GO:0005886">
    <property type="term" value="C:plasma membrane"/>
    <property type="evidence" value="ECO:0007669"/>
    <property type="project" value="UniProtKB-SubCell"/>
</dbReference>
<dbReference type="Gene3D" id="6.10.340.10">
    <property type="match status" value="1"/>
</dbReference>
<evidence type="ECO:0000256" key="5">
    <source>
        <dbReference type="ARBA" id="ARBA00022692"/>
    </source>
</evidence>
<keyword evidence="6 11" id="KW-1133">Transmembrane helix</keyword>
<sequence length="666" mass="72755">MKTLFKRMRSLLEVRTLRNRMLLLFAITLIIPNLVIAVSSLTSASGQLRSKMDQSTQSSVNLMNDLLGQIVEAEVRNVEQLVMEITSQQINDKSPELRKHIELFMEKHPELELLTVGTQTGAWMKAPDPGAQEYDPRERDWFKKALAAPNETVILDPFTSATTGNYNLFISRALPDGQGAITLSLNMAELNKKVASLRLGNKGYVYIMDAAGKIVADPTVKSGEPATGDQVAKILAGKSGFMRYTSPVTGEPQSSYYTTNELTRFKIVGVLETNEFTEASMPIFWTSLIVLAVSLLVAGVVLFFVIRSITRPIEALNLSAKRVGEGYLNEKVITKRRDEIGQLAGNYNEMVGSIRTMVLGISELSSQVAASSEELTAGTEQNSKAVEHVVNLVQETSEDAERQAAMSVESAKTMEEMSMGIRKIAEASGNIVESSRHTEEDVRFGSEKVSHVSEQMEEIRRSTRVSSELMHQMNELSAQVAGMSSAISEIANQTNLLALNAAIEAARAGEDGRGFAVVAGEVRKLAEQSRVTAEQIQDSIGQMTGLTAKAYEVMNREVNESVERGISVTEEARTAFLQIEASTKQIAEQIHEVSAITEQMSASADEIAASVTQMADTSSRSLESFQSVTAATQEQLASMEEISSASDGLARMAADMHSKIDHFKLE</sequence>
<dbReference type="CDD" id="cd12912">
    <property type="entry name" value="PDC2_MCP_like"/>
    <property type="match status" value="1"/>
</dbReference>
<dbReference type="Gene3D" id="1.10.287.950">
    <property type="entry name" value="Methyl-accepting chemotaxis protein"/>
    <property type="match status" value="1"/>
</dbReference>
<dbReference type="SMART" id="SM00304">
    <property type="entry name" value="HAMP"/>
    <property type="match status" value="1"/>
</dbReference>
<evidence type="ECO:0000256" key="11">
    <source>
        <dbReference type="SAM" id="Phobius"/>
    </source>
</evidence>
<dbReference type="SUPFAM" id="SSF103190">
    <property type="entry name" value="Sensory domain-like"/>
    <property type="match status" value="1"/>
</dbReference>
<dbReference type="InterPro" id="IPR004089">
    <property type="entry name" value="MCPsignal_dom"/>
</dbReference>
<dbReference type="CDD" id="cd06225">
    <property type="entry name" value="HAMP"/>
    <property type="match status" value="1"/>
</dbReference>
<dbReference type="Pfam" id="PF00015">
    <property type="entry name" value="MCPsignal"/>
    <property type="match status" value="1"/>
</dbReference>
<keyword evidence="3" id="KW-0488">Methylation</keyword>
<gene>
    <name evidence="14" type="ORF">FRY98_13870</name>
</gene>
<organism evidence="14 15">
    <name type="scientific">Paenibacillus faecis</name>
    <dbReference type="NCBI Taxonomy" id="862114"/>
    <lineage>
        <taxon>Bacteria</taxon>
        <taxon>Bacillati</taxon>
        <taxon>Bacillota</taxon>
        <taxon>Bacilli</taxon>
        <taxon>Bacillales</taxon>
        <taxon>Paenibacillaceae</taxon>
        <taxon>Paenibacillus</taxon>
    </lineage>
</organism>
<dbReference type="SMART" id="SM00283">
    <property type="entry name" value="MA"/>
    <property type="match status" value="1"/>
</dbReference>
<evidence type="ECO:0000259" key="13">
    <source>
        <dbReference type="PROSITE" id="PS50885"/>
    </source>
</evidence>
<comment type="similarity">
    <text evidence="9">Belongs to the methyl-accepting chemotaxis (MCP) protein family.</text>
</comment>
<dbReference type="EMBL" id="VSDO01000003">
    <property type="protein sequence ID" value="TYA11838.1"/>
    <property type="molecule type" value="Genomic_DNA"/>
</dbReference>
<feature type="domain" description="Methyl-accepting transducer" evidence="12">
    <location>
        <begin position="378"/>
        <end position="615"/>
    </location>
</feature>
<dbReference type="Gene3D" id="3.30.450.20">
    <property type="entry name" value="PAS domain"/>
    <property type="match status" value="2"/>
</dbReference>
<evidence type="ECO:0000256" key="2">
    <source>
        <dbReference type="ARBA" id="ARBA00022475"/>
    </source>
</evidence>
<evidence type="ECO:0000256" key="10">
    <source>
        <dbReference type="PROSITE-ProRule" id="PRU00284"/>
    </source>
</evidence>
<dbReference type="InterPro" id="IPR033479">
    <property type="entry name" value="dCache_1"/>
</dbReference>
<dbReference type="PANTHER" id="PTHR32089:SF114">
    <property type="entry name" value="METHYL-ACCEPTING CHEMOTAXIS PROTEIN MCPB"/>
    <property type="match status" value="1"/>
</dbReference>
<dbReference type="SUPFAM" id="SSF58104">
    <property type="entry name" value="Methyl-accepting chemotaxis protein (MCP) signaling domain"/>
    <property type="match status" value="1"/>
</dbReference>
<dbReference type="GO" id="GO:0006935">
    <property type="term" value="P:chemotaxis"/>
    <property type="evidence" value="ECO:0007669"/>
    <property type="project" value="UniProtKB-KW"/>
</dbReference>
<dbReference type="RefSeq" id="WP_148452849.1">
    <property type="nucleotide sequence ID" value="NZ_VSDO01000003.1"/>
</dbReference>
<evidence type="ECO:0000313" key="15">
    <source>
        <dbReference type="Proteomes" id="UP000325218"/>
    </source>
</evidence>
<evidence type="ECO:0000256" key="8">
    <source>
        <dbReference type="ARBA" id="ARBA00023224"/>
    </source>
</evidence>
<dbReference type="CDD" id="cd11386">
    <property type="entry name" value="MCP_signal"/>
    <property type="match status" value="1"/>
</dbReference>
<name>A0A5D0CQ17_9BACL</name>
<dbReference type="Pfam" id="PF00672">
    <property type="entry name" value="HAMP"/>
    <property type="match status" value="1"/>
</dbReference>
<dbReference type="PROSITE" id="PS50111">
    <property type="entry name" value="CHEMOTAXIS_TRANSDUC_2"/>
    <property type="match status" value="1"/>
</dbReference>